<dbReference type="Pfam" id="PF14760">
    <property type="entry name" value="Rnk_N"/>
    <property type="match status" value="1"/>
</dbReference>
<feature type="domain" description="Transcription elongation factor GreA/GreB C-terminal" evidence="1">
    <location>
        <begin position="55"/>
        <end position="128"/>
    </location>
</feature>
<dbReference type="Pfam" id="PF01272">
    <property type="entry name" value="GreA_GreB"/>
    <property type="match status" value="1"/>
</dbReference>
<dbReference type="InterPro" id="IPR023459">
    <property type="entry name" value="Tscrpt_elong_fac_GreA/B_fam"/>
</dbReference>
<evidence type="ECO:0000259" key="2">
    <source>
        <dbReference type="Pfam" id="PF14760"/>
    </source>
</evidence>
<name>A0A2M9XZ57_9LEPT</name>
<dbReference type="GO" id="GO:0016301">
    <property type="term" value="F:kinase activity"/>
    <property type="evidence" value="ECO:0007669"/>
    <property type="project" value="UniProtKB-KW"/>
</dbReference>
<feature type="domain" description="Regulator of nucleoside diphosphate kinase N-terminal" evidence="2">
    <location>
        <begin position="6"/>
        <end position="45"/>
    </location>
</feature>
<dbReference type="NCBIfam" id="NF004396">
    <property type="entry name" value="PRK05753.1"/>
    <property type="match status" value="1"/>
</dbReference>
<dbReference type="GO" id="GO:0032784">
    <property type="term" value="P:regulation of DNA-templated transcription elongation"/>
    <property type="evidence" value="ECO:0007669"/>
    <property type="project" value="InterPro"/>
</dbReference>
<dbReference type="SUPFAM" id="SSF54534">
    <property type="entry name" value="FKBP-like"/>
    <property type="match status" value="1"/>
</dbReference>
<sequence length="138" mass="16014">MNTKNKIYMTHFDYNRLKSLVLDYKKRNIINNNIKDLLGEIERAQKVDSHLIPPNYVTMNSVIELKNLEELEFQEFRLVFPEEANTDENKISVLAPIGTAVLGYKTGDVIQWKIPGGENQFQITNIKYQPEANGDYHL</sequence>
<protein>
    <submittedName>
        <fullName evidence="3">Nucleoside diphosphate kinase regulator</fullName>
    </submittedName>
</protein>
<dbReference type="RefSeq" id="WP_100791773.1">
    <property type="nucleotide sequence ID" value="NZ_NPDQ01000007.1"/>
</dbReference>
<keyword evidence="3" id="KW-0808">Transferase</keyword>
<comment type="caution">
    <text evidence="3">The sequence shown here is derived from an EMBL/GenBank/DDBJ whole genome shotgun (WGS) entry which is preliminary data.</text>
</comment>
<dbReference type="InterPro" id="IPR036953">
    <property type="entry name" value="GreA/GreB_C_sf"/>
</dbReference>
<evidence type="ECO:0000259" key="1">
    <source>
        <dbReference type="Pfam" id="PF01272"/>
    </source>
</evidence>
<keyword evidence="3" id="KW-0418">Kinase</keyword>
<dbReference type="PANTHER" id="PTHR30437:SF5">
    <property type="entry name" value="REGULATOR OF NUCLEOSIDE DIPHOSPHATE KINASE"/>
    <property type="match status" value="1"/>
</dbReference>
<dbReference type="GO" id="GO:0006354">
    <property type="term" value="P:DNA-templated transcription elongation"/>
    <property type="evidence" value="ECO:0007669"/>
    <property type="project" value="TreeGrafter"/>
</dbReference>
<dbReference type="OrthoDB" id="192847at2"/>
<accession>A0A2M9XZ57</accession>
<proteinExistence type="predicted"/>
<dbReference type="AlphaFoldDB" id="A0A2M9XZ57"/>
<dbReference type="GO" id="GO:0003677">
    <property type="term" value="F:DNA binding"/>
    <property type="evidence" value="ECO:0007669"/>
    <property type="project" value="InterPro"/>
</dbReference>
<dbReference type="PANTHER" id="PTHR30437">
    <property type="entry name" value="TRANSCRIPTION ELONGATION FACTOR GREA"/>
    <property type="match status" value="1"/>
</dbReference>
<dbReference type="InterPro" id="IPR001437">
    <property type="entry name" value="Tscrpt_elong_fac_GreA/B_C"/>
</dbReference>
<gene>
    <name evidence="3" type="ORF">EHQ30_02690</name>
</gene>
<evidence type="ECO:0000313" key="3">
    <source>
        <dbReference type="EMBL" id="TGK95563.1"/>
    </source>
</evidence>
<organism evidence="3 4">
    <name type="scientific">Leptospira brenneri</name>
    <dbReference type="NCBI Taxonomy" id="2023182"/>
    <lineage>
        <taxon>Bacteria</taxon>
        <taxon>Pseudomonadati</taxon>
        <taxon>Spirochaetota</taxon>
        <taxon>Spirochaetia</taxon>
        <taxon>Leptospirales</taxon>
        <taxon>Leptospiraceae</taxon>
        <taxon>Leptospira</taxon>
    </lineage>
</organism>
<keyword evidence="4" id="KW-1185">Reference proteome</keyword>
<dbReference type="EMBL" id="RQFP01000001">
    <property type="protein sequence ID" value="TGK95563.1"/>
    <property type="molecule type" value="Genomic_DNA"/>
</dbReference>
<dbReference type="GO" id="GO:0070063">
    <property type="term" value="F:RNA polymerase binding"/>
    <property type="evidence" value="ECO:0007669"/>
    <property type="project" value="InterPro"/>
</dbReference>
<dbReference type="Proteomes" id="UP000297891">
    <property type="component" value="Unassembled WGS sequence"/>
</dbReference>
<evidence type="ECO:0000313" key="4">
    <source>
        <dbReference type="Proteomes" id="UP000297891"/>
    </source>
</evidence>
<dbReference type="InterPro" id="IPR029462">
    <property type="entry name" value="Rnk_N"/>
</dbReference>
<reference evidence="3" key="1">
    <citation type="journal article" date="2019" name="PLoS Negl. Trop. Dis.">
        <title>Revisiting the worldwide diversity of Leptospira species in the environment.</title>
        <authorList>
            <person name="Vincent A.T."/>
            <person name="Schiettekatte O."/>
            <person name="Bourhy P."/>
            <person name="Veyrier F.J."/>
            <person name="Picardeau M."/>
        </authorList>
    </citation>
    <scope>NUCLEOTIDE SEQUENCE [LARGE SCALE GENOMIC DNA]</scope>
    <source>
        <strain evidence="3">201800277</strain>
    </source>
</reference>
<dbReference type="Gene3D" id="3.10.50.30">
    <property type="entry name" value="Transcription elongation factor, GreA/GreB, C-terminal domain"/>
    <property type="match status" value="1"/>
</dbReference>